<dbReference type="RefSeq" id="WP_349637776.1">
    <property type="nucleotide sequence ID" value="NZ_CP090958.1"/>
</dbReference>
<evidence type="ECO:0000313" key="4">
    <source>
        <dbReference type="Proteomes" id="UP001209083"/>
    </source>
</evidence>
<feature type="domain" description="YdbS-like PH" evidence="2">
    <location>
        <begin position="78"/>
        <end position="155"/>
    </location>
</feature>
<keyword evidence="1" id="KW-1133">Transmembrane helix</keyword>
<organism evidence="3 4">
    <name type="scientific">Saxibacter everestensis</name>
    <dbReference type="NCBI Taxonomy" id="2909229"/>
    <lineage>
        <taxon>Bacteria</taxon>
        <taxon>Bacillati</taxon>
        <taxon>Actinomycetota</taxon>
        <taxon>Actinomycetes</taxon>
        <taxon>Micrococcales</taxon>
        <taxon>Brevibacteriaceae</taxon>
        <taxon>Saxibacter</taxon>
    </lineage>
</organism>
<gene>
    <name evidence="3" type="ORF">LWF01_12890</name>
</gene>
<keyword evidence="1" id="KW-0812">Transmembrane</keyword>
<protein>
    <submittedName>
        <fullName evidence="3">PH domain-containing protein</fullName>
    </submittedName>
</protein>
<dbReference type="EMBL" id="CP090958">
    <property type="protein sequence ID" value="WGW10995.1"/>
    <property type="molecule type" value="Genomic_DNA"/>
</dbReference>
<accession>A0ABY8QPU6</accession>
<dbReference type="PANTHER" id="PTHR34473:SF3">
    <property type="entry name" value="TRANSMEMBRANE PROTEIN-RELATED"/>
    <property type="match status" value="1"/>
</dbReference>
<dbReference type="Pfam" id="PF03703">
    <property type="entry name" value="bPH_2"/>
    <property type="match status" value="1"/>
</dbReference>
<sequence>MSKSLVDDPLSPPGLRWVTVSPALIKVRLIFALIWCGIPLIAAIVLAILLQFWLFWALAGAALLLLGWLCWIIPRQVRALKYAERDDDLLIARGVMFRSLVVVPYGRMQYVDMSAGPVERSVGISTVKLHTASASTDATIPGLPADEAARLREQLASRGEARLAGL</sequence>
<feature type="transmembrane region" description="Helical" evidence="1">
    <location>
        <begin position="55"/>
        <end position="73"/>
    </location>
</feature>
<feature type="transmembrane region" description="Helical" evidence="1">
    <location>
        <begin position="29"/>
        <end position="49"/>
    </location>
</feature>
<dbReference type="PANTHER" id="PTHR34473">
    <property type="entry name" value="UPF0699 TRANSMEMBRANE PROTEIN YDBS"/>
    <property type="match status" value="1"/>
</dbReference>
<keyword evidence="1" id="KW-0472">Membrane</keyword>
<name>A0ABY8QPU6_9MICO</name>
<dbReference type="InterPro" id="IPR005182">
    <property type="entry name" value="YdbS-like_PH"/>
</dbReference>
<dbReference type="Proteomes" id="UP001209083">
    <property type="component" value="Chromosome"/>
</dbReference>
<proteinExistence type="predicted"/>
<keyword evidence="4" id="KW-1185">Reference proteome</keyword>
<evidence type="ECO:0000259" key="2">
    <source>
        <dbReference type="Pfam" id="PF03703"/>
    </source>
</evidence>
<reference evidence="3 4" key="1">
    <citation type="submission" date="2023-05" db="EMBL/GenBank/DDBJ databases">
        <title>Lithophilousrod everest ZFBP1038 complete genpme.</title>
        <authorList>
            <person name="Tian M."/>
        </authorList>
    </citation>
    <scope>NUCLEOTIDE SEQUENCE [LARGE SCALE GENOMIC DNA]</scope>
    <source>
        <strain evidence="3 4">ZFBP1038</strain>
    </source>
</reference>
<evidence type="ECO:0000256" key="1">
    <source>
        <dbReference type="SAM" id="Phobius"/>
    </source>
</evidence>
<evidence type="ECO:0000313" key="3">
    <source>
        <dbReference type="EMBL" id="WGW10995.1"/>
    </source>
</evidence>